<accession>A0A521DNE2</accession>
<dbReference type="Proteomes" id="UP000320300">
    <property type="component" value="Unassembled WGS sequence"/>
</dbReference>
<name>A0A521DNE2_9SPHI</name>
<dbReference type="PANTHER" id="PTHR35984:SF1">
    <property type="entry name" value="PERIPLASMIC SERINE PROTEASE"/>
    <property type="match status" value="1"/>
</dbReference>
<gene>
    <name evidence="1" type="ORF">SAMN06265348_10621</name>
</gene>
<protein>
    <submittedName>
        <fullName evidence="1">Serine dehydrogenase proteinase</fullName>
    </submittedName>
</protein>
<dbReference type="Pfam" id="PF01972">
    <property type="entry name" value="SDH_protease"/>
    <property type="match status" value="1"/>
</dbReference>
<dbReference type="OrthoDB" id="9806253at2"/>
<evidence type="ECO:0000313" key="2">
    <source>
        <dbReference type="Proteomes" id="UP000320300"/>
    </source>
</evidence>
<organism evidence="1 2">
    <name type="scientific">Pedobacter westerhofensis</name>
    <dbReference type="NCBI Taxonomy" id="425512"/>
    <lineage>
        <taxon>Bacteria</taxon>
        <taxon>Pseudomonadati</taxon>
        <taxon>Bacteroidota</taxon>
        <taxon>Sphingobacteriia</taxon>
        <taxon>Sphingobacteriales</taxon>
        <taxon>Sphingobacteriaceae</taxon>
        <taxon>Pedobacter</taxon>
    </lineage>
</organism>
<evidence type="ECO:0000313" key="1">
    <source>
        <dbReference type="EMBL" id="SMO73138.1"/>
    </source>
</evidence>
<dbReference type="AlphaFoldDB" id="A0A521DNE2"/>
<dbReference type="InterPro" id="IPR002825">
    <property type="entry name" value="Pept_S49_ser-pept_pro"/>
</dbReference>
<keyword evidence="2" id="KW-1185">Reference proteome</keyword>
<dbReference type="Gene3D" id="3.90.226.10">
    <property type="entry name" value="2-enoyl-CoA Hydratase, Chain A, domain 1"/>
    <property type="match status" value="1"/>
</dbReference>
<sequence>MGYGKSNTKFNTQKSNGSGNTITIPLKRIDSLLDNMVDGREYESIIGIVTQPNIALNINIVEELKRAIGDISKVRKRPLICYIANITNAALPGSRSIEQIDDLPFSEMVSMVPPEAKEIDVLIVTPGGSAEQVARFVNHLRPRFDKVSFIIPSMAMSAGTIWAMSGDEIIMDSRATIGPIDPQVRGVDGNFVSAQSVLTLIKEIQARGEELIAKGQSPLWTDFQILNRIDAKEIGSAVNSSDYSIELVTDYLYSYKFKDWDVHSDGRKVKDEEKRDRAQTIAKNLCDHGQWKTHSRGITREVAWDVCNIKITHPENIDGLARTIRRFWAFLYWTFENANFYKMFISENYTIFKASQIRNTNQNG</sequence>
<reference evidence="1 2" key="1">
    <citation type="submission" date="2017-05" db="EMBL/GenBank/DDBJ databases">
        <authorList>
            <person name="Varghese N."/>
            <person name="Submissions S."/>
        </authorList>
    </citation>
    <scope>NUCLEOTIDE SEQUENCE [LARGE SCALE GENOMIC DNA]</scope>
    <source>
        <strain evidence="1 2">DSM 19036</strain>
    </source>
</reference>
<dbReference type="SUPFAM" id="SSF52096">
    <property type="entry name" value="ClpP/crotonase"/>
    <property type="match status" value="1"/>
</dbReference>
<dbReference type="GO" id="GO:0016020">
    <property type="term" value="C:membrane"/>
    <property type="evidence" value="ECO:0007669"/>
    <property type="project" value="InterPro"/>
</dbReference>
<dbReference type="RefSeq" id="WP_142528547.1">
    <property type="nucleotide sequence ID" value="NZ_CBCSJO010000006.1"/>
</dbReference>
<dbReference type="PANTHER" id="PTHR35984">
    <property type="entry name" value="PERIPLASMIC SERINE PROTEASE"/>
    <property type="match status" value="1"/>
</dbReference>
<proteinExistence type="predicted"/>
<dbReference type="EMBL" id="FXTN01000006">
    <property type="protein sequence ID" value="SMO73138.1"/>
    <property type="molecule type" value="Genomic_DNA"/>
</dbReference>
<dbReference type="InterPro" id="IPR029045">
    <property type="entry name" value="ClpP/crotonase-like_dom_sf"/>
</dbReference>